<proteinExistence type="inferred from homology"/>
<evidence type="ECO:0000256" key="7">
    <source>
        <dbReference type="ARBA" id="ARBA00022679"/>
    </source>
</evidence>
<keyword evidence="5" id="KW-0963">Cytoplasm</keyword>
<dbReference type="FunCoup" id="A0A165IU21">
    <property type="interactions" value="370"/>
</dbReference>
<dbReference type="AlphaFoldDB" id="A0A165IU21"/>
<name>A0A165IU21_9BASI</name>
<comment type="function">
    <text evidence="12">Initiates the repair of damaged proteins by catalyzing methyl esterification of L-isoaspartyl and D-aspartyl residues produced by spontaneous isomerization and racemization of L-aspartyl and L-asparaginyl residues in aging peptides and proteins.</text>
</comment>
<dbReference type="OrthoDB" id="73890at2759"/>
<comment type="subunit">
    <text evidence="3">Monomer.</text>
</comment>
<evidence type="ECO:0000313" key="13">
    <source>
        <dbReference type="EMBL" id="KZT60978.1"/>
    </source>
</evidence>
<evidence type="ECO:0000256" key="10">
    <source>
        <dbReference type="ARBA" id="ARBA00031350"/>
    </source>
</evidence>
<dbReference type="NCBIfam" id="TIGR00080">
    <property type="entry name" value="pimt"/>
    <property type="match status" value="1"/>
</dbReference>
<comment type="similarity">
    <text evidence="2">Belongs to the methyltransferase superfamily. L-isoaspartyl/D-aspartyl protein methyltransferase family.</text>
</comment>
<dbReference type="FunFam" id="3.40.50.150:FF:000235">
    <property type="entry name" value="Protein-L-isoaspartate O-methyltransferase"/>
    <property type="match status" value="1"/>
</dbReference>
<dbReference type="PANTHER" id="PTHR11579">
    <property type="entry name" value="PROTEIN-L-ISOASPARTATE O-METHYLTRANSFERASE"/>
    <property type="match status" value="1"/>
</dbReference>
<evidence type="ECO:0000256" key="6">
    <source>
        <dbReference type="ARBA" id="ARBA00022603"/>
    </source>
</evidence>
<dbReference type="PANTHER" id="PTHR11579:SF0">
    <property type="entry name" value="PROTEIN-L-ISOASPARTATE(D-ASPARTATE) O-METHYLTRANSFERASE"/>
    <property type="match status" value="1"/>
</dbReference>
<dbReference type="PROSITE" id="PS00018">
    <property type="entry name" value="EF_HAND_1"/>
    <property type="match status" value="1"/>
</dbReference>
<comment type="subcellular location">
    <subcellularLocation>
        <location evidence="1">Cytoplasm</location>
        <location evidence="1">Cytosol</location>
    </subcellularLocation>
</comment>
<dbReference type="InterPro" id="IPR029063">
    <property type="entry name" value="SAM-dependent_MTases_sf"/>
</dbReference>
<evidence type="ECO:0000256" key="5">
    <source>
        <dbReference type="ARBA" id="ARBA00022490"/>
    </source>
</evidence>
<dbReference type="SUPFAM" id="SSF53335">
    <property type="entry name" value="S-adenosyl-L-methionine-dependent methyltransferases"/>
    <property type="match status" value="1"/>
</dbReference>
<evidence type="ECO:0000256" key="4">
    <source>
        <dbReference type="ARBA" id="ARBA00011890"/>
    </source>
</evidence>
<evidence type="ECO:0000256" key="11">
    <source>
        <dbReference type="ARBA" id="ARBA00035815"/>
    </source>
</evidence>
<evidence type="ECO:0000256" key="3">
    <source>
        <dbReference type="ARBA" id="ARBA00011245"/>
    </source>
</evidence>
<keyword evidence="6 13" id="KW-0489">Methyltransferase</keyword>
<dbReference type="STRING" id="1353952.A0A165IU21"/>
<evidence type="ECO:0000256" key="12">
    <source>
        <dbReference type="ARBA" id="ARBA00054057"/>
    </source>
</evidence>
<evidence type="ECO:0000313" key="14">
    <source>
        <dbReference type="Proteomes" id="UP000076842"/>
    </source>
</evidence>
<dbReference type="EC" id="2.1.1.77" evidence="4"/>
<evidence type="ECO:0000256" key="2">
    <source>
        <dbReference type="ARBA" id="ARBA00005369"/>
    </source>
</evidence>
<dbReference type="GO" id="GO:0032259">
    <property type="term" value="P:methylation"/>
    <property type="evidence" value="ECO:0007669"/>
    <property type="project" value="UniProtKB-KW"/>
</dbReference>
<dbReference type="InParanoid" id="A0A165IU21"/>
<keyword evidence="8" id="KW-0949">S-adenosyl-L-methionine</keyword>
<reference evidence="13 14" key="1">
    <citation type="journal article" date="2016" name="Mol. Biol. Evol.">
        <title>Comparative Genomics of Early-Diverging Mushroom-Forming Fungi Provides Insights into the Origins of Lignocellulose Decay Capabilities.</title>
        <authorList>
            <person name="Nagy L.G."/>
            <person name="Riley R."/>
            <person name="Tritt A."/>
            <person name="Adam C."/>
            <person name="Daum C."/>
            <person name="Floudas D."/>
            <person name="Sun H."/>
            <person name="Yadav J.S."/>
            <person name="Pangilinan J."/>
            <person name="Larsson K.H."/>
            <person name="Matsuura K."/>
            <person name="Barry K."/>
            <person name="Labutti K."/>
            <person name="Kuo R."/>
            <person name="Ohm R.A."/>
            <person name="Bhattacharya S.S."/>
            <person name="Shirouzu T."/>
            <person name="Yoshinaga Y."/>
            <person name="Martin F.M."/>
            <person name="Grigoriev I.V."/>
            <person name="Hibbett D.S."/>
        </authorList>
    </citation>
    <scope>NUCLEOTIDE SEQUENCE [LARGE SCALE GENOMIC DNA]</scope>
    <source>
        <strain evidence="13 14">HHB12733</strain>
    </source>
</reference>
<dbReference type="InterPro" id="IPR000682">
    <property type="entry name" value="PCMT"/>
</dbReference>
<keyword evidence="7 13" id="KW-0808">Transferase</keyword>
<organism evidence="13 14">
    <name type="scientific">Calocera cornea HHB12733</name>
    <dbReference type="NCBI Taxonomy" id="1353952"/>
    <lineage>
        <taxon>Eukaryota</taxon>
        <taxon>Fungi</taxon>
        <taxon>Dikarya</taxon>
        <taxon>Basidiomycota</taxon>
        <taxon>Agaricomycotina</taxon>
        <taxon>Dacrymycetes</taxon>
        <taxon>Dacrymycetales</taxon>
        <taxon>Dacrymycetaceae</taxon>
        <taxon>Calocera</taxon>
    </lineage>
</organism>
<dbReference type="EMBL" id="KV423927">
    <property type="protein sequence ID" value="KZT60978.1"/>
    <property type="molecule type" value="Genomic_DNA"/>
</dbReference>
<dbReference type="GO" id="GO:0006950">
    <property type="term" value="P:response to stress"/>
    <property type="evidence" value="ECO:0007669"/>
    <property type="project" value="UniProtKB-ARBA"/>
</dbReference>
<dbReference type="GO" id="GO:0004719">
    <property type="term" value="F:protein-L-isoaspartate (D-aspartate) O-methyltransferase activity"/>
    <property type="evidence" value="ECO:0007669"/>
    <property type="project" value="UniProtKB-EC"/>
</dbReference>
<keyword evidence="14" id="KW-1185">Reference proteome</keyword>
<dbReference type="GO" id="GO:0005829">
    <property type="term" value="C:cytosol"/>
    <property type="evidence" value="ECO:0007669"/>
    <property type="project" value="UniProtKB-SubCell"/>
</dbReference>
<protein>
    <recommendedName>
        <fullName evidence="4">protein-L-isoaspartate(D-aspartate) O-methyltransferase</fullName>
        <ecNumber evidence="4">2.1.1.77</ecNumber>
    </recommendedName>
    <alternativeName>
        <fullName evidence="10">L-isoaspartyl protein carboxyl methyltransferase</fullName>
    </alternativeName>
    <alternativeName>
        <fullName evidence="9">Protein-beta-aspartate methyltransferase</fullName>
    </alternativeName>
</protein>
<evidence type="ECO:0000256" key="9">
    <source>
        <dbReference type="ARBA" id="ARBA00031323"/>
    </source>
</evidence>
<comment type="catalytic activity">
    <reaction evidence="11">
        <text>[protein]-L-isoaspartate + S-adenosyl-L-methionine = [protein]-L-isoaspartate alpha-methyl ester + S-adenosyl-L-homocysteine</text>
        <dbReference type="Rhea" id="RHEA:12705"/>
        <dbReference type="Rhea" id="RHEA-COMP:12143"/>
        <dbReference type="Rhea" id="RHEA-COMP:12144"/>
        <dbReference type="ChEBI" id="CHEBI:57856"/>
        <dbReference type="ChEBI" id="CHEBI:59789"/>
        <dbReference type="ChEBI" id="CHEBI:90596"/>
        <dbReference type="ChEBI" id="CHEBI:90598"/>
        <dbReference type="EC" id="2.1.1.77"/>
    </reaction>
    <physiologicalReaction direction="left-to-right" evidence="11">
        <dbReference type="Rhea" id="RHEA:12706"/>
    </physiologicalReaction>
</comment>
<dbReference type="Proteomes" id="UP000076842">
    <property type="component" value="Unassembled WGS sequence"/>
</dbReference>
<sequence length="229" mass="24954">MAWMCSGRTNKELIQKMLDANLVKSERVGAAMKATDRAAYVRYKEDAYVDSPQSIGYAATISAPHMHAHAAEYLLPYLFPGAKVLDVGSGSGYTAAIFHRLVSSEGKKGLVVGIEHIPELTEWSVANLKADGLGKALEDGEIVMWAGDGRKGDLERGPFNAIHVGAASPHLPQELVDQLAKPGRMFIPVGTNEQAVIQVDKDEDGKVTQKELFGVRYVPLTDRAKQWTH</sequence>
<evidence type="ECO:0000256" key="1">
    <source>
        <dbReference type="ARBA" id="ARBA00004514"/>
    </source>
</evidence>
<dbReference type="Pfam" id="PF01135">
    <property type="entry name" value="PCMT"/>
    <property type="match status" value="1"/>
</dbReference>
<gene>
    <name evidence="13" type="ORF">CALCODRAFT_515090</name>
</gene>
<evidence type="ECO:0000256" key="8">
    <source>
        <dbReference type="ARBA" id="ARBA00022691"/>
    </source>
</evidence>
<dbReference type="InterPro" id="IPR018247">
    <property type="entry name" value="EF_Hand_1_Ca_BS"/>
</dbReference>
<dbReference type="Gene3D" id="3.40.50.150">
    <property type="entry name" value="Vaccinia Virus protein VP39"/>
    <property type="match status" value="1"/>
</dbReference>
<accession>A0A165IU21</accession>